<dbReference type="EMBL" id="KX557272">
    <property type="protein sequence ID" value="AOE43857.1"/>
    <property type="molecule type" value="Genomic_DNA"/>
</dbReference>
<gene>
    <name evidence="1" type="primary">168</name>
    <name evidence="1" type="ORF">SEA_BANTAM_168</name>
</gene>
<evidence type="ECO:0000313" key="2">
    <source>
        <dbReference type="Proteomes" id="UP000202170"/>
    </source>
</evidence>
<reference evidence="2" key="1">
    <citation type="submission" date="2016-07" db="EMBL/GenBank/DDBJ databases">
        <authorList>
            <person name="Florea S."/>
            <person name="Webb J.S."/>
            <person name="Jaromczyk J."/>
            <person name="Schardl C.L."/>
        </authorList>
    </citation>
    <scope>NUCLEOTIDE SEQUENCE [LARGE SCALE GENOMIC DNA]</scope>
</reference>
<protein>
    <submittedName>
        <fullName evidence="1">Uncharacterized protein</fullName>
    </submittedName>
</protein>
<keyword evidence="2" id="KW-1185">Reference proteome</keyword>
<accession>A0A1B3AYN6</accession>
<organism evidence="1 2">
    <name type="scientific">Gordonia phage Bantam</name>
    <dbReference type="NCBI Taxonomy" id="1887641"/>
    <lineage>
        <taxon>Viruses</taxon>
        <taxon>Duplodnaviria</taxon>
        <taxon>Heunggongvirae</taxon>
        <taxon>Uroviricota</taxon>
        <taxon>Caudoviricetes</taxon>
        <taxon>Bantamvirus</taxon>
        <taxon>Bantamvirus bantam</taxon>
    </lineage>
</organism>
<dbReference type="Proteomes" id="UP000202170">
    <property type="component" value="Segment"/>
</dbReference>
<proteinExistence type="predicted"/>
<dbReference type="GeneID" id="29080432"/>
<dbReference type="RefSeq" id="YP_009287636.1">
    <property type="nucleotide sequence ID" value="NC_031074.1"/>
</dbReference>
<dbReference type="KEGG" id="vg:29080432"/>
<name>A0A1B3AYN6_9CAUD</name>
<evidence type="ECO:0000313" key="1">
    <source>
        <dbReference type="EMBL" id="AOE43857.1"/>
    </source>
</evidence>
<sequence>MVHHRGSRVVHTGNPSHYLEVSIMAASTLDFALRASLAPTGGEIWVAYREAGWGWGQQHLTTREAMLIDLEMRDDEETTVSVEVFEDDVLDGRDEVFVSIDTPLSGTLEYRFMFDYA</sequence>